<dbReference type="AlphaFoldDB" id="A0A0F9FZW8"/>
<dbReference type="PANTHER" id="PTHR42848">
    <property type="match status" value="1"/>
</dbReference>
<dbReference type="GO" id="GO:0006281">
    <property type="term" value="P:DNA repair"/>
    <property type="evidence" value="ECO:0007669"/>
    <property type="project" value="InterPro"/>
</dbReference>
<reference evidence="4" key="1">
    <citation type="journal article" date="2015" name="Nature">
        <title>Complex archaea that bridge the gap between prokaryotes and eukaryotes.</title>
        <authorList>
            <person name="Spang A."/>
            <person name="Saw J.H."/>
            <person name="Jorgensen S.L."/>
            <person name="Zaremba-Niedzwiedzka K."/>
            <person name="Martijn J."/>
            <person name="Lind A.E."/>
            <person name="van Eijk R."/>
            <person name="Schleper C."/>
            <person name="Guy L."/>
            <person name="Ettema T.J."/>
        </authorList>
    </citation>
    <scope>NUCLEOTIDE SEQUENCE</scope>
</reference>
<organism evidence="4">
    <name type="scientific">marine sediment metagenome</name>
    <dbReference type="NCBI Taxonomy" id="412755"/>
    <lineage>
        <taxon>unclassified sequences</taxon>
        <taxon>metagenomes</taxon>
        <taxon>ecological metagenomes</taxon>
    </lineage>
</organism>
<evidence type="ECO:0000259" key="3">
    <source>
        <dbReference type="SMART" id="SM00382"/>
    </source>
</evidence>
<name>A0A0F9FZW8_9ZZZZ</name>
<keyword evidence="2" id="KW-0067">ATP-binding</keyword>
<dbReference type="GO" id="GO:0006310">
    <property type="term" value="P:DNA recombination"/>
    <property type="evidence" value="ECO:0007669"/>
    <property type="project" value="InterPro"/>
</dbReference>
<feature type="non-terminal residue" evidence="4">
    <location>
        <position position="205"/>
    </location>
</feature>
<comment type="caution">
    <text evidence="4">The sequence shown here is derived from an EMBL/GenBank/DDBJ whole genome shotgun (WGS) entry which is preliminary data.</text>
</comment>
<evidence type="ECO:0000256" key="1">
    <source>
        <dbReference type="ARBA" id="ARBA00022741"/>
    </source>
</evidence>
<dbReference type="CDD" id="cd00009">
    <property type="entry name" value="AAA"/>
    <property type="match status" value="1"/>
</dbReference>
<dbReference type="GO" id="GO:0003677">
    <property type="term" value="F:DNA binding"/>
    <property type="evidence" value="ECO:0007669"/>
    <property type="project" value="InterPro"/>
</dbReference>
<dbReference type="EMBL" id="LAZR01028354">
    <property type="protein sequence ID" value="KKL62875.1"/>
    <property type="molecule type" value="Genomic_DNA"/>
</dbReference>
<dbReference type="SMART" id="SM00382">
    <property type="entry name" value="AAA"/>
    <property type="match status" value="1"/>
</dbReference>
<proteinExistence type="predicted"/>
<feature type="domain" description="AAA+ ATPase" evidence="3">
    <location>
        <begin position="44"/>
        <end position="173"/>
    </location>
</feature>
<gene>
    <name evidence="4" type="ORF">LCGC14_2180790</name>
</gene>
<dbReference type="InterPro" id="IPR003593">
    <property type="entry name" value="AAA+_ATPase"/>
</dbReference>
<keyword evidence="1" id="KW-0547">Nucleotide-binding</keyword>
<accession>A0A0F9FZW8</accession>
<dbReference type="Pfam" id="PF05496">
    <property type="entry name" value="RuvB_N"/>
    <property type="match status" value="1"/>
</dbReference>
<dbReference type="InterPro" id="IPR027417">
    <property type="entry name" value="P-loop_NTPase"/>
</dbReference>
<dbReference type="SUPFAM" id="SSF52540">
    <property type="entry name" value="P-loop containing nucleoside triphosphate hydrolases"/>
    <property type="match status" value="1"/>
</dbReference>
<dbReference type="GO" id="GO:0005524">
    <property type="term" value="F:ATP binding"/>
    <property type="evidence" value="ECO:0007669"/>
    <property type="project" value="UniProtKB-KW"/>
</dbReference>
<dbReference type="InterPro" id="IPR004605">
    <property type="entry name" value="DNA_helicase_Holl-junc_RuvB"/>
</dbReference>
<evidence type="ECO:0000313" key="4">
    <source>
        <dbReference type="EMBL" id="KKL62875.1"/>
    </source>
</evidence>
<protein>
    <recommendedName>
        <fullName evidence="3">AAA+ ATPase domain-containing protein</fullName>
    </recommendedName>
</protein>
<sequence>MDFEKKSTEVNDVAPSSVAHIVGQRGVVDQIMVALDAAFEDGRRFDHSLLVGPPGTGKSMAANIIAQEMATDFQEVLGQSIGNVGDLNGLLLQATPKSIVHIDEAHELDRKLQTALYLATDKQRVFINGEKAVQSIPIADFTLLLSTTDEYSLLQPLRDRMRLVLRFDFYSSEDLVTLLHHRYKALGWAVDEELFPHIARRSKGT</sequence>
<dbReference type="GO" id="GO:0009378">
    <property type="term" value="F:four-way junction helicase activity"/>
    <property type="evidence" value="ECO:0007669"/>
    <property type="project" value="InterPro"/>
</dbReference>
<dbReference type="InterPro" id="IPR008824">
    <property type="entry name" value="RuvB-like_N"/>
</dbReference>
<dbReference type="PANTHER" id="PTHR42848:SF1">
    <property type="entry name" value="HOLLIDAY JUNCTION BRANCH MIGRATION COMPLEX SUBUNIT RUVB"/>
    <property type="match status" value="1"/>
</dbReference>
<evidence type="ECO:0000256" key="2">
    <source>
        <dbReference type="ARBA" id="ARBA00022840"/>
    </source>
</evidence>
<dbReference type="Gene3D" id="3.40.50.300">
    <property type="entry name" value="P-loop containing nucleotide triphosphate hydrolases"/>
    <property type="match status" value="1"/>
</dbReference>